<dbReference type="OrthoDB" id="5419659at2"/>
<comment type="caution">
    <text evidence="2">The sequence shown here is derived from an EMBL/GenBank/DDBJ whole genome shotgun (WGS) entry which is preliminary data.</text>
</comment>
<dbReference type="EMBL" id="QVEU01000002">
    <property type="protein sequence ID" value="RGB77342.1"/>
    <property type="molecule type" value="Genomic_DNA"/>
</dbReference>
<feature type="domain" description="HicB-like antitoxin of toxin-antitoxin system" evidence="1">
    <location>
        <begin position="5"/>
        <end position="74"/>
    </location>
</feature>
<proteinExistence type="predicted"/>
<evidence type="ECO:0000259" key="1">
    <source>
        <dbReference type="Pfam" id="PF15919"/>
    </source>
</evidence>
<dbReference type="Proteomes" id="UP000261011">
    <property type="component" value="Unassembled WGS sequence"/>
</dbReference>
<gene>
    <name evidence="2" type="ORF">DXA39_03760</name>
</gene>
<evidence type="ECO:0000313" key="3">
    <source>
        <dbReference type="Proteomes" id="UP000261011"/>
    </source>
</evidence>
<dbReference type="Pfam" id="PF15919">
    <property type="entry name" value="HicB_lk_antitox"/>
    <property type="match status" value="1"/>
</dbReference>
<protein>
    <submittedName>
        <fullName evidence="2">Type II toxin-antitoxin system HicB family antitoxin</fullName>
    </submittedName>
</protein>
<keyword evidence="3" id="KW-1185">Reference proteome</keyword>
<dbReference type="InterPro" id="IPR035069">
    <property type="entry name" value="TTHA1013/TTHA0281-like"/>
</dbReference>
<accession>A0A3E2TK34</accession>
<dbReference type="InterPro" id="IPR031807">
    <property type="entry name" value="HicB-like"/>
</dbReference>
<reference evidence="2 3" key="1">
    <citation type="submission" date="2018-08" db="EMBL/GenBank/DDBJ databases">
        <title>A genome reference for cultivated species of the human gut microbiota.</title>
        <authorList>
            <person name="Zou Y."/>
            <person name="Xue W."/>
            <person name="Luo G."/>
        </authorList>
    </citation>
    <scope>NUCLEOTIDE SEQUENCE [LARGE SCALE GENOMIC DNA]</scope>
    <source>
        <strain evidence="2 3">OF01-3</strain>
    </source>
</reference>
<dbReference type="RefSeq" id="WP_117521132.1">
    <property type="nucleotide sequence ID" value="NZ_AP031484.1"/>
</dbReference>
<organism evidence="2 3">
    <name type="scientific">Anaerococcus nagyae</name>
    <dbReference type="NCBI Taxonomy" id="1755241"/>
    <lineage>
        <taxon>Bacteria</taxon>
        <taxon>Bacillati</taxon>
        <taxon>Bacillota</taxon>
        <taxon>Tissierellia</taxon>
        <taxon>Tissierellales</taxon>
        <taxon>Peptoniphilaceae</taxon>
        <taxon>Anaerococcus</taxon>
    </lineage>
</organism>
<dbReference type="AlphaFoldDB" id="A0A3E2TK34"/>
<name>A0A3E2TK34_9FIRM</name>
<dbReference type="Gene3D" id="3.30.160.250">
    <property type="match status" value="1"/>
</dbReference>
<evidence type="ECO:0000313" key="2">
    <source>
        <dbReference type="EMBL" id="RGB77342.1"/>
    </source>
</evidence>
<sequence>MFVNYPAVFLKEKDSDSYTVLFPDLKGCISYGDNLNESLKMAQDALGTYLFEYYTKAYLMPKASSLDEIEIKLDEDDKEYISYEDSFKNYVFLDLTDYVKKFSDKSVKNLNYRKLY</sequence>
<dbReference type="SUPFAM" id="SSF143100">
    <property type="entry name" value="TTHA1013/TTHA0281-like"/>
    <property type="match status" value="1"/>
</dbReference>